<proteinExistence type="predicted"/>
<keyword evidence="2" id="KW-1185">Reference proteome</keyword>
<sequence length="99" mass="11736">MIIEITKFKLKDGITEDEFNKASLEFNKTYCMRCPGLIRRHLVKTEVGYMDIFLWRSQEDVENVQKTFMQDEDAVKFAKLLDSTSFEMKNYEAIGVYDF</sequence>
<dbReference type="InterPro" id="IPR011008">
    <property type="entry name" value="Dimeric_a/b-barrel"/>
</dbReference>
<evidence type="ECO:0000313" key="1">
    <source>
        <dbReference type="EMBL" id="NMH87244.1"/>
    </source>
</evidence>
<evidence type="ECO:0008006" key="3">
    <source>
        <dbReference type="Google" id="ProtNLM"/>
    </source>
</evidence>
<dbReference type="EMBL" id="JABBHF010000003">
    <property type="protein sequence ID" value="NMH87244.1"/>
    <property type="molecule type" value="Genomic_DNA"/>
</dbReference>
<dbReference type="RefSeq" id="WP_169671560.1">
    <property type="nucleotide sequence ID" value="NZ_JABBHF010000003.1"/>
</dbReference>
<name>A0ABX1RYF7_9FLAO</name>
<evidence type="ECO:0000313" key="2">
    <source>
        <dbReference type="Proteomes" id="UP000746690"/>
    </source>
</evidence>
<dbReference type="Proteomes" id="UP000746690">
    <property type="component" value="Unassembled WGS sequence"/>
</dbReference>
<dbReference type="SUPFAM" id="SSF54909">
    <property type="entry name" value="Dimeric alpha+beta barrel"/>
    <property type="match status" value="1"/>
</dbReference>
<accession>A0ABX1RYF7</accession>
<gene>
    <name evidence="1" type="ORF">HHX25_06985</name>
</gene>
<comment type="caution">
    <text evidence="1">The sequence shown here is derived from an EMBL/GenBank/DDBJ whole genome shotgun (WGS) entry which is preliminary data.</text>
</comment>
<reference evidence="1 2" key="1">
    <citation type="submission" date="2020-04" db="EMBL/GenBank/DDBJ databases">
        <title>A Flavivirga sp. nov.</title>
        <authorList>
            <person name="Sun X."/>
        </authorList>
    </citation>
    <scope>NUCLEOTIDE SEQUENCE [LARGE SCALE GENOMIC DNA]</scope>
    <source>
        <strain evidence="1 2">Y03</strain>
    </source>
</reference>
<protein>
    <recommendedName>
        <fullName evidence="3">ABM domain-containing protein</fullName>
    </recommendedName>
</protein>
<organism evidence="1 2">
    <name type="scientific">Flavivirga algicola</name>
    <dbReference type="NCBI Taxonomy" id="2729136"/>
    <lineage>
        <taxon>Bacteria</taxon>
        <taxon>Pseudomonadati</taxon>
        <taxon>Bacteroidota</taxon>
        <taxon>Flavobacteriia</taxon>
        <taxon>Flavobacteriales</taxon>
        <taxon>Flavobacteriaceae</taxon>
        <taxon>Flavivirga</taxon>
    </lineage>
</organism>